<sequence length="67" mass="7869">MHTIKRAGNENNLNMRVNMMLKKSLVDKKELTEMGNVIIKYFPNQLDLKGESIYGKIYPPCSNRKRR</sequence>
<name>A0A0P8CDV7_9EURY</name>
<evidence type="ECO:0000313" key="1">
    <source>
        <dbReference type="EMBL" id="KPQ45224.1"/>
    </source>
</evidence>
<gene>
    <name evidence="1" type="ORF">MPEBLZ_00184</name>
</gene>
<protein>
    <submittedName>
        <fullName evidence="1">Uncharacterized protein</fullName>
    </submittedName>
</protein>
<dbReference type="AlphaFoldDB" id="A0A0P8CDV7"/>
<dbReference type="Proteomes" id="UP000050360">
    <property type="component" value="Unassembled WGS sequence"/>
</dbReference>
<organism evidence="1 2">
    <name type="scientific">Candidatus Methanoperedens nitratireducens</name>
    <dbReference type="NCBI Taxonomy" id="1392998"/>
    <lineage>
        <taxon>Archaea</taxon>
        <taxon>Methanobacteriati</taxon>
        <taxon>Methanobacteriota</taxon>
        <taxon>Stenosarchaea group</taxon>
        <taxon>Methanomicrobia</taxon>
        <taxon>Methanosarcinales</taxon>
        <taxon>ANME-2 cluster</taxon>
        <taxon>Candidatus Methanoperedentaceae</taxon>
        <taxon>Candidatus Methanoperedens</taxon>
    </lineage>
</organism>
<evidence type="ECO:0000313" key="2">
    <source>
        <dbReference type="Proteomes" id="UP000050360"/>
    </source>
</evidence>
<accession>A0A0P8CDV7</accession>
<comment type="caution">
    <text evidence="1">The sequence shown here is derived from an EMBL/GenBank/DDBJ whole genome shotgun (WGS) entry which is preliminary data.</text>
</comment>
<reference evidence="1 2" key="1">
    <citation type="submission" date="2015-09" db="EMBL/GenBank/DDBJ databases">
        <title>A metagenomics-based metabolic model of nitrate-dependent anaerobic oxidation of methane by Methanoperedens-like archaea.</title>
        <authorList>
            <person name="Arshad A."/>
            <person name="Speth D.R."/>
            <person name="De Graaf R.M."/>
            <person name="Op Den Camp H.J."/>
            <person name="Jetten M.S."/>
            <person name="Welte C.U."/>
        </authorList>
    </citation>
    <scope>NUCLEOTIDE SEQUENCE [LARGE SCALE GENOMIC DNA]</scope>
</reference>
<dbReference type="EMBL" id="LKCM01000016">
    <property type="protein sequence ID" value="KPQ45224.1"/>
    <property type="molecule type" value="Genomic_DNA"/>
</dbReference>
<proteinExistence type="predicted"/>